<dbReference type="CDD" id="cd00293">
    <property type="entry name" value="USP-like"/>
    <property type="match status" value="1"/>
</dbReference>
<organism evidence="4 5">
    <name type="scientific">Methylobrevis albus</name>
    <dbReference type="NCBI Taxonomy" id="2793297"/>
    <lineage>
        <taxon>Bacteria</taxon>
        <taxon>Pseudomonadati</taxon>
        <taxon>Pseudomonadota</taxon>
        <taxon>Alphaproteobacteria</taxon>
        <taxon>Hyphomicrobiales</taxon>
        <taxon>Pleomorphomonadaceae</taxon>
        <taxon>Methylobrevis</taxon>
    </lineage>
</organism>
<dbReference type="Pfam" id="PF00582">
    <property type="entry name" value="Usp"/>
    <property type="match status" value="1"/>
</dbReference>
<protein>
    <submittedName>
        <fullName evidence="4">Universal stress protein</fullName>
    </submittedName>
</protein>
<dbReference type="AlphaFoldDB" id="A0A931I2F8"/>
<sequence length="276" mass="29027">MAIKDIFTVVDVFDDTLPAARAAVALAAAHSSHVTGLALAMEPITPGYLSVPLPAEFLAGAIEEAERQAKAAAGRFEALASRNGVAFEARTLTTLAGNIAPVLAQAHLSDLVLIGQEDPDRPEPMRTALIEAMLFDAGVPLVIVPRRYTGDLVIKRVVIAWDGSSNAARAVHAALPLLRTAAEVEIVIVATDRTWFGAPGQDVATFLARHGLSVSVNTINNEPGGIAATLDNYARESGADLLVMGGYGHSRLRQFFLGGTTSAMLETMTVPVAMVH</sequence>
<dbReference type="PANTHER" id="PTHR46268">
    <property type="entry name" value="STRESS RESPONSE PROTEIN NHAX"/>
    <property type="match status" value="1"/>
</dbReference>
<dbReference type="EMBL" id="JADZLT010000050">
    <property type="protein sequence ID" value="MBH0238234.1"/>
    <property type="molecule type" value="Genomic_DNA"/>
</dbReference>
<keyword evidence="2" id="KW-0175">Coiled coil</keyword>
<keyword evidence="5" id="KW-1185">Reference proteome</keyword>
<accession>A0A931I2F8</accession>
<dbReference type="PRINTS" id="PR01438">
    <property type="entry name" value="UNVRSLSTRESS"/>
</dbReference>
<evidence type="ECO:0000256" key="1">
    <source>
        <dbReference type="ARBA" id="ARBA00008791"/>
    </source>
</evidence>
<comment type="similarity">
    <text evidence="1">Belongs to the universal stress protein A family.</text>
</comment>
<dbReference type="Proteomes" id="UP000631694">
    <property type="component" value="Unassembled WGS sequence"/>
</dbReference>
<evidence type="ECO:0000259" key="3">
    <source>
        <dbReference type="Pfam" id="PF00582"/>
    </source>
</evidence>
<dbReference type="PANTHER" id="PTHR46268:SF15">
    <property type="entry name" value="UNIVERSAL STRESS PROTEIN HP_0031"/>
    <property type="match status" value="1"/>
</dbReference>
<gene>
    <name evidence="4" type="ORF">I5731_10400</name>
</gene>
<evidence type="ECO:0000313" key="5">
    <source>
        <dbReference type="Proteomes" id="UP000631694"/>
    </source>
</evidence>
<dbReference type="RefSeq" id="WP_197311320.1">
    <property type="nucleotide sequence ID" value="NZ_JADZLT010000050.1"/>
</dbReference>
<dbReference type="Gene3D" id="3.40.50.12370">
    <property type="match status" value="1"/>
</dbReference>
<dbReference type="SUPFAM" id="SSF52402">
    <property type="entry name" value="Adenine nucleotide alpha hydrolases-like"/>
    <property type="match status" value="2"/>
</dbReference>
<proteinExistence type="inferred from homology"/>
<feature type="coiled-coil region" evidence="2">
    <location>
        <begin position="55"/>
        <end position="82"/>
    </location>
</feature>
<evidence type="ECO:0000313" key="4">
    <source>
        <dbReference type="EMBL" id="MBH0238234.1"/>
    </source>
</evidence>
<evidence type="ECO:0000256" key="2">
    <source>
        <dbReference type="SAM" id="Coils"/>
    </source>
</evidence>
<reference evidence="4" key="1">
    <citation type="submission" date="2020-12" db="EMBL/GenBank/DDBJ databases">
        <title>Methylobrevis albus sp. nov., isolated from fresh water lack sediment.</title>
        <authorList>
            <person name="Zou Q."/>
        </authorList>
    </citation>
    <scope>NUCLEOTIDE SEQUENCE</scope>
    <source>
        <strain evidence="4">L22</strain>
    </source>
</reference>
<feature type="domain" description="UspA" evidence="3">
    <location>
        <begin position="155"/>
        <end position="276"/>
    </location>
</feature>
<name>A0A931I2F8_9HYPH</name>
<comment type="caution">
    <text evidence="4">The sequence shown here is derived from an EMBL/GenBank/DDBJ whole genome shotgun (WGS) entry which is preliminary data.</text>
</comment>
<dbReference type="InterPro" id="IPR006015">
    <property type="entry name" value="Universal_stress_UspA"/>
</dbReference>
<dbReference type="InterPro" id="IPR006016">
    <property type="entry name" value="UspA"/>
</dbReference>